<dbReference type="RefSeq" id="WP_345367532.1">
    <property type="nucleotide sequence ID" value="NZ_BAABII010000019.1"/>
</dbReference>
<dbReference type="EMBL" id="JBGEHV010000011">
    <property type="protein sequence ID" value="MEY8039384.1"/>
    <property type="molecule type" value="Genomic_DNA"/>
</dbReference>
<evidence type="ECO:0000313" key="1">
    <source>
        <dbReference type="EMBL" id="MEY8039384.1"/>
    </source>
</evidence>
<protein>
    <recommendedName>
        <fullName evidence="3">Organic hydroperoxide resistance protein</fullName>
    </recommendedName>
</protein>
<organism evidence="1 2">
    <name type="scientific">Saccharopolyspora cebuensis</name>
    <dbReference type="NCBI Taxonomy" id="418759"/>
    <lineage>
        <taxon>Bacteria</taxon>
        <taxon>Bacillati</taxon>
        <taxon>Actinomycetota</taxon>
        <taxon>Actinomycetes</taxon>
        <taxon>Pseudonocardiales</taxon>
        <taxon>Pseudonocardiaceae</taxon>
        <taxon>Saccharopolyspora</taxon>
    </lineage>
</organism>
<dbReference type="Gene3D" id="3.30.300.20">
    <property type="match status" value="1"/>
</dbReference>
<evidence type="ECO:0000313" key="2">
    <source>
        <dbReference type="Proteomes" id="UP001564626"/>
    </source>
</evidence>
<reference evidence="1 2" key="1">
    <citation type="submission" date="2024-08" db="EMBL/GenBank/DDBJ databases">
        <title>Genome mining of Saccharopolyspora cebuensis PGLac3 from Nigerian medicinal plant.</title>
        <authorList>
            <person name="Ezeobiora C.E."/>
            <person name="Igbokwe N.H."/>
            <person name="Amin D.H."/>
            <person name="Mendie U.E."/>
        </authorList>
    </citation>
    <scope>NUCLEOTIDE SEQUENCE [LARGE SCALE GENOMIC DNA]</scope>
    <source>
        <strain evidence="1 2">PGLac3</strain>
    </source>
</reference>
<sequence length="43" mass="4694">MALVVSVLGVEREHAQRLVEKADSVCPYSNAVRGNVDIRLEVA</sequence>
<proteinExistence type="predicted"/>
<dbReference type="SUPFAM" id="SSF82784">
    <property type="entry name" value="OsmC-like"/>
    <property type="match status" value="1"/>
</dbReference>
<dbReference type="InterPro" id="IPR019953">
    <property type="entry name" value="OHR"/>
</dbReference>
<dbReference type="InterPro" id="IPR015946">
    <property type="entry name" value="KH_dom-like_a/b"/>
</dbReference>
<gene>
    <name evidence="1" type="ORF">AB8O55_08240</name>
</gene>
<dbReference type="InterPro" id="IPR036102">
    <property type="entry name" value="OsmC/Ohrsf"/>
</dbReference>
<comment type="caution">
    <text evidence="1">The sequence shown here is derived from an EMBL/GenBank/DDBJ whole genome shotgun (WGS) entry which is preliminary data.</text>
</comment>
<dbReference type="PANTHER" id="PTHR33797:SF2">
    <property type="entry name" value="ORGANIC HYDROPEROXIDE RESISTANCE PROTEIN-LIKE"/>
    <property type="match status" value="1"/>
</dbReference>
<dbReference type="PANTHER" id="PTHR33797">
    <property type="entry name" value="ORGANIC HYDROPEROXIDE RESISTANCE PROTEIN-LIKE"/>
    <property type="match status" value="1"/>
</dbReference>
<name>A0ABV4CJ02_9PSEU</name>
<dbReference type="Proteomes" id="UP001564626">
    <property type="component" value="Unassembled WGS sequence"/>
</dbReference>
<keyword evidence="2" id="KW-1185">Reference proteome</keyword>
<evidence type="ECO:0008006" key="3">
    <source>
        <dbReference type="Google" id="ProtNLM"/>
    </source>
</evidence>
<accession>A0ABV4CJ02</accession>